<keyword evidence="3" id="KW-0238">DNA-binding</keyword>
<organism evidence="5 6">
    <name type="scientific">Treponema vincentii</name>
    <dbReference type="NCBI Taxonomy" id="69710"/>
    <lineage>
        <taxon>Bacteria</taxon>
        <taxon>Pseudomonadati</taxon>
        <taxon>Spirochaetota</taxon>
        <taxon>Spirochaetia</taxon>
        <taxon>Spirochaetales</taxon>
        <taxon>Treponemataceae</taxon>
        <taxon>Treponema</taxon>
    </lineage>
</organism>
<dbReference type="AlphaFoldDB" id="A0A6P1Y1Y6"/>
<dbReference type="SUPFAM" id="SSF116734">
    <property type="entry name" value="DNA methylase specificity domain"/>
    <property type="match status" value="2"/>
</dbReference>
<gene>
    <name evidence="5" type="ORF">GWP43_09225</name>
</gene>
<dbReference type="InterPro" id="IPR000055">
    <property type="entry name" value="Restrct_endonuc_typeI_TRD"/>
</dbReference>
<evidence type="ECO:0000313" key="6">
    <source>
        <dbReference type="Proteomes" id="UP000464374"/>
    </source>
</evidence>
<feature type="domain" description="Type I restriction modification DNA specificity" evidence="4">
    <location>
        <begin position="13"/>
        <end position="168"/>
    </location>
</feature>
<keyword evidence="5" id="KW-0378">Hydrolase</keyword>
<comment type="similarity">
    <text evidence="1">Belongs to the type-I restriction system S methylase family.</text>
</comment>
<keyword evidence="5" id="KW-0540">Nuclease</keyword>
<accession>A0A6P1Y1Y6</accession>
<dbReference type="Gene3D" id="1.10.287.1120">
    <property type="entry name" value="Bipartite methylase S protein"/>
    <property type="match status" value="1"/>
</dbReference>
<sequence length="435" mass="48578">MKDIEDEIPFAVPEGWAWCRLGEIINIKSGDAIKVRENQSGKYPIYGGNGITGYYSEFNIDIPTMIIGRVGFNCGTIHITKGKAWITDNAFITTFNTAYCDLTFLSFALQFLNLSNYSNSTAQPVISGKSIYPIFLALPPLTEQHRIVTAIEAIFTQIDLMEQNKADLQTAVKQVKSKILDLAIHGKLVKQDPADEPASVMLERLRAEKEAKIAAGEIKRGKNDSYIYRKPTDNSYYQKYADGCEENISDEIPFDVPEGWTWCRLPEVCRKPITDGTHNSPSNSASGDFLYITAKNIKNLAICLDDATYISKEIHESIYSRCSPELNDILLTKDGTIGEVAVNNLNYPFSMLSSIALIKPSNEILSWFLAYILISDLLQNKMKKEAKGSALKRIILAQINDFLIPLPPLAEQQRIVTKIEKLFAQLDSIIAALAD</sequence>
<evidence type="ECO:0000256" key="3">
    <source>
        <dbReference type="ARBA" id="ARBA00023125"/>
    </source>
</evidence>
<dbReference type="InterPro" id="IPR044946">
    <property type="entry name" value="Restrct_endonuc_typeI_TRD_sf"/>
</dbReference>
<keyword evidence="5" id="KW-0255">Endonuclease</keyword>
<dbReference type="KEGG" id="trz:GWP43_09225"/>
<dbReference type="Pfam" id="PF01420">
    <property type="entry name" value="Methylase_S"/>
    <property type="match status" value="2"/>
</dbReference>
<dbReference type="Proteomes" id="UP000464374">
    <property type="component" value="Chromosome"/>
</dbReference>
<evidence type="ECO:0000259" key="4">
    <source>
        <dbReference type="Pfam" id="PF01420"/>
    </source>
</evidence>
<dbReference type="PANTHER" id="PTHR43140">
    <property type="entry name" value="TYPE-1 RESTRICTION ENZYME ECOKI SPECIFICITY PROTEIN"/>
    <property type="match status" value="1"/>
</dbReference>
<keyword evidence="2" id="KW-0680">Restriction system</keyword>
<protein>
    <submittedName>
        <fullName evidence="5">Restriction endonuclease subunit S</fullName>
    </submittedName>
</protein>
<name>A0A6P1Y1Y6_9SPIR</name>
<proteinExistence type="inferred from homology"/>
<evidence type="ECO:0000256" key="2">
    <source>
        <dbReference type="ARBA" id="ARBA00022747"/>
    </source>
</evidence>
<dbReference type="PANTHER" id="PTHR43140:SF1">
    <property type="entry name" value="TYPE I RESTRICTION ENZYME ECOKI SPECIFICITY SUBUNIT"/>
    <property type="match status" value="1"/>
</dbReference>
<dbReference type="CDD" id="cd17246">
    <property type="entry name" value="RMtype1_S_SonII-TRD2-CR2_like"/>
    <property type="match status" value="1"/>
</dbReference>
<dbReference type="EMBL" id="CP048020">
    <property type="protein sequence ID" value="QHX43585.1"/>
    <property type="molecule type" value="Genomic_DNA"/>
</dbReference>
<evidence type="ECO:0000256" key="1">
    <source>
        <dbReference type="ARBA" id="ARBA00010923"/>
    </source>
</evidence>
<dbReference type="Gene3D" id="3.90.220.20">
    <property type="entry name" value="DNA methylase specificity domains"/>
    <property type="match status" value="2"/>
</dbReference>
<reference evidence="5 6" key="1">
    <citation type="submission" date="2020-01" db="EMBL/GenBank/DDBJ databases">
        <title>Complete genome sequence of a human oral phylogroup 1 Treponema sp. strain ATCC 700766, originally isolated from periodontitis dental plaque.</title>
        <authorList>
            <person name="Chan Y."/>
            <person name="Huo Y.-B."/>
            <person name="Yu X.-L."/>
            <person name="Zeng H."/>
            <person name="Leung W.-K."/>
            <person name="Watt R.M."/>
        </authorList>
    </citation>
    <scope>NUCLEOTIDE SEQUENCE [LARGE SCALE GENOMIC DNA]</scope>
    <source>
        <strain evidence="5 6">OMZ 804</strain>
    </source>
</reference>
<dbReference type="InterPro" id="IPR051212">
    <property type="entry name" value="Type-I_RE_S_subunit"/>
</dbReference>
<dbReference type="REBASE" id="379261">
    <property type="entry name" value="S.Tsp804ORF9225P"/>
</dbReference>
<dbReference type="GO" id="GO:0003677">
    <property type="term" value="F:DNA binding"/>
    <property type="evidence" value="ECO:0007669"/>
    <property type="project" value="UniProtKB-KW"/>
</dbReference>
<dbReference type="CDD" id="cd17266">
    <property type="entry name" value="RMtype1_S_Sau1132ORF3780P-TRD2-CR2_like"/>
    <property type="match status" value="1"/>
</dbReference>
<dbReference type="RefSeq" id="WP_162663900.1">
    <property type="nucleotide sequence ID" value="NZ_CP048020.1"/>
</dbReference>
<dbReference type="GO" id="GO:0004519">
    <property type="term" value="F:endonuclease activity"/>
    <property type="evidence" value="ECO:0007669"/>
    <property type="project" value="UniProtKB-KW"/>
</dbReference>
<dbReference type="GO" id="GO:0009307">
    <property type="term" value="P:DNA restriction-modification system"/>
    <property type="evidence" value="ECO:0007669"/>
    <property type="project" value="UniProtKB-KW"/>
</dbReference>
<evidence type="ECO:0000313" key="5">
    <source>
        <dbReference type="EMBL" id="QHX43585.1"/>
    </source>
</evidence>
<feature type="domain" description="Type I restriction modification DNA specificity" evidence="4">
    <location>
        <begin position="257"/>
        <end position="426"/>
    </location>
</feature>